<dbReference type="OrthoDB" id="2400324at2759"/>
<evidence type="ECO:0000313" key="3">
    <source>
        <dbReference type="EMBL" id="GJJ70972.1"/>
    </source>
</evidence>
<feature type="transmembrane region" description="Helical" evidence="2">
    <location>
        <begin position="12"/>
        <end position="33"/>
    </location>
</feature>
<gene>
    <name evidence="3" type="ORF">EMPS_03322</name>
</gene>
<feature type="compositionally biased region" description="Basic and acidic residues" evidence="1">
    <location>
        <begin position="400"/>
        <end position="415"/>
    </location>
</feature>
<keyword evidence="2" id="KW-0472">Membrane</keyword>
<evidence type="ECO:0000256" key="1">
    <source>
        <dbReference type="SAM" id="MobiDB-lite"/>
    </source>
</evidence>
<feature type="compositionally biased region" description="Low complexity" evidence="1">
    <location>
        <begin position="385"/>
        <end position="394"/>
    </location>
</feature>
<evidence type="ECO:0000256" key="2">
    <source>
        <dbReference type="SAM" id="Phobius"/>
    </source>
</evidence>
<dbReference type="Proteomes" id="UP000827284">
    <property type="component" value="Unassembled WGS sequence"/>
</dbReference>
<keyword evidence="2" id="KW-1133">Transmembrane helix</keyword>
<organism evidence="3 4">
    <name type="scientific">Entomortierella parvispora</name>
    <dbReference type="NCBI Taxonomy" id="205924"/>
    <lineage>
        <taxon>Eukaryota</taxon>
        <taxon>Fungi</taxon>
        <taxon>Fungi incertae sedis</taxon>
        <taxon>Mucoromycota</taxon>
        <taxon>Mortierellomycotina</taxon>
        <taxon>Mortierellomycetes</taxon>
        <taxon>Mortierellales</taxon>
        <taxon>Mortierellaceae</taxon>
        <taxon>Entomortierella</taxon>
    </lineage>
</organism>
<reference evidence="3" key="1">
    <citation type="submission" date="2021-11" db="EMBL/GenBank/DDBJ databases">
        <authorList>
            <person name="Herlambang A."/>
            <person name="Guo Y."/>
            <person name="Takashima Y."/>
            <person name="Nishizawa T."/>
        </authorList>
    </citation>
    <scope>NUCLEOTIDE SEQUENCE</scope>
    <source>
        <strain evidence="3">E1425</strain>
    </source>
</reference>
<evidence type="ECO:0000313" key="4">
    <source>
        <dbReference type="Proteomes" id="UP000827284"/>
    </source>
</evidence>
<protein>
    <submittedName>
        <fullName evidence="3">Uncharacterized protein</fullName>
    </submittedName>
</protein>
<accession>A0A9P3LUH1</accession>
<dbReference type="EMBL" id="BQFW01000004">
    <property type="protein sequence ID" value="GJJ70972.1"/>
    <property type="molecule type" value="Genomic_DNA"/>
</dbReference>
<dbReference type="AlphaFoldDB" id="A0A9P3LUH1"/>
<reference evidence="3" key="2">
    <citation type="journal article" date="2022" name="Microbiol. Resour. Announc.">
        <title>Whole-Genome Sequence of Entomortierella parvispora E1425, a Mucoromycotan Fungus Associated with Burkholderiaceae-Related Endosymbiotic Bacteria.</title>
        <authorList>
            <person name="Herlambang A."/>
            <person name="Guo Y."/>
            <person name="Takashima Y."/>
            <person name="Narisawa K."/>
            <person name="Ohta H."/>
            <person name="Nishizawa T."/>
        </authorList>
    </citation>
    <scope>NUCLEOTIDE SEQUENCE</scope>
    <source>
        <strain evidence="3">E1425</strain>
    </source>
</reference>
<feature type="region of interest" description="Disordered" evidence="1">
    <location>
        <begin position="382"/>
        <end position="415"/>
    </location>
</feature>
<keyword evidence="4" id="KW-1185">Reference proteome</keyword>
<keyword evidence="2" id="KW-0812">Transmembrane</keyword>
<sequence>MTESNTSSRRTVIITIAALLSLTTVTSLTYLYFKDTSRPSQSNRQFRALQKHLISQLARIEDDLDRLAEGDLRLTQVRIKTLRTYPCFPGDHHVQLPSLGLIQEEDKSKLAAEIQESQEELIRERDQGYEDPIKVRTAYHHLDLLMKSIRKRLLKLNARIEVLDLSELAELGDVASLAKESELQVFEKIRRRKRATAVRVQKALALLDHLGQGLKERTLLIKEYERLEKNGLEPTDEVEPTADYEMMKAGVSFAEVAALNVPEPEVLAPTEDLEKMKAGISFADMAKKNNDIEEGPTEVIEEDPAEVIEEDPAEVIEEDPAEVIEEDPAEVIEEDPAEVIEEDPAEVIEEDPAEVIEEDPAEVIEEVEPVDEREELTLTFVAETSPSRSSSSSSFMKMMNRKEEVKEQKEYKEEEVLAPTEDLELMKEGVTFAEMASLNIPEKEVLAPTEDLEKMKQGFTFANAVAEE</sequence>
<name>A0A9P3LUH1_9FUNG</name>
<proteinExistence type="predicted"/>
<comment type="caution">
    <text evidence="3">The sequence shown here is derived from an EMBL/GenBank/DDBJ whole genome shotgun (WGS) entry which is preliminary data.</text>
</comment>